<feature type="domain" description="Predicted 3'-5' exonuclease PolB-like" evidence="1">
    <location>
        <begin position="91"/>
        <end position="231"/>
    </location>
</feature>
<dbReference type="EMBL" id="VIFK01000020">
    <property type="protein sequence ID" value="TQF00212.1"/>
    <property type="molecule type" value="Genomic_DNA"/>
</dbReference>
<dbReference type="GO" id="GO:0003676">
    <property type="term" value="F:nucleic acid binding"/>
    <property type="evidence" value="ECO:0007669"/>
    <property type="project" value="InterPro"/>
</dbReference>
<reference evidence="2 3" key="1">
    <citation type="submission" date="2019-06" db="EMBL/GenBank/DDBJ databases">
        <title>Metagenome assembled Genome of Spiribacter salinus SL48-SHIP from the microbial mat of Salt Lake 48 (Novosibirsk region, Russia).</title>
        <authorList>
            <person name="Shipova A."/>
            <person name="Rozanov A.S."/>
            <person name="Bryanskaya A.V."/>
            <person name="Peltek S.E."/>
        </authorList>
    </citation>
    <scope>NUCLEOTIDE SEQUENCE [LARGE SCALE GENOMIC DNA]</scope>
    <source>
        <strain evidence="2">SL48-SHIP-2</strain>
    </source>
</reference>
<organism evidence="2 3">
    <name type="scientific">Spiribacter salinus</name>
    <dbReference type="NCBI Taxonomy" id="1335746"/>
    <lineage>
        <taxon>Bacteria</taxon>
        <taxon>Pseudomonadati</taxon>
        <taxon>Pseudomonadota</taxon>
        <taxon>Gammaproteobacteria</taxon>
        <taxon>Chromatiales</taxon>
        <taxon>Ectothiorhodospiraceae</taxon>
        <taxon>Spiribacter</taxon>
    </lineage>
</organism>
<gene>
    <name evidence="2" type="ORF">FKY71_04700</name>
</gene>
<dbReference type="Proteomes" id="UP000315400">
    <property type="component" value="Unassembled WGS sequence"/>
</dbReference>
<dbReference type="InterPro" id="IPR012337">
    <property type="entry name" value="RNaseH-like_sf"/>
</dbReference>
<dbReference type="InterPro" id="IPR019288">
    <property type="entry name" value="3'-5'_exonuclease_PolB-like"/>
</dbReference>
<evidence type="ECO:0000313" key="3">
    <source>
        <dbReference type="Proteomes" id="UP000315400"/>
    </source>
</evidence>
<dbReference type="SUPFAM" id="SSF53098">
    <property type="entry name" value="Ribonuclease H-like"/>
    <property type="match status" value="1"/>
</dbReference>
<evidence type="ECO:0000259" key="1">
    <source>
        <dbReference type="Pfam" id="PF10108"/>
    </source>
</evidence>
<dbReference type="AlphaFoldDB" id="A0A540VTX7"/>
<protein>
    <recommendedName>
        <fullName evidence="1">Predicted 3'-5' exonuclease PolB-like domain-containing protein</fullName>
    </recommendedName>
</protein>
<evidence type="ECO:0000313" key="2">
    <source>
        <dbReference type="EMBL" id="TQF00212.1"/>
    </source>
</evidence>
<accession>A0A540VTX7</accession>
<proteinExistence type="predicted"/>
<sequence length="245" mass="27637">MNVYLDIETIPAQDPAVRTEIEAGIAPPANMKKAETIAKWEADEKPDKVEQEWRRTAFAGDRGEIVCIAWAVDDGDVFSAFRTPANLDGPNREITERHLLWTFFESVREASERAHGRLPRYIGHNVRDFDLRFLFQRAVILGERPGLHLPHDAGPSSDRVFDTMEAWAGFRNRISLDRLCRALSIPTKGTELGGEEIDGARVWDFVRDGCIESVAAYCRADVERVRSVHERMEFNTARALSGIAA</sequence>
<comment type="caution">
    <text evidence="2">The sequence shown here is derived from an EMBL/GenBank/DDBJ whole genome shotgun (WGS) entry which is preliminary data.</text>
</comment>
<name>A0A540VTX7_9GAMM</name>
<dbReference type="Gene3D" id="3.30.420.10">
    <property type="entry name" value="Ribonuclease H-like superfamily/Ribonuclease H"/>
    <property type="match status" value="1"/>
</dbReference>
<dbReference type="InterPro" id="IPR036397">
    <property type="entry name" value="RNaseH_sf"/>
</dbReference>
<dbReference type="Pfam" id="PF10108">
    <property type="entry name" value="DNA_pol_B_exo2"/>
    <property type="match status" value="1"/>
</dbReference>